<feature type="transmembrane region" description="Helical" evidence="1">
    <location>
        <begin position="43"/>
        <end position="66"/>
    </location>
</feature>
<dbReference type="Proteomes" id="UP001162131">
    <property type="component" value="Unassembled WGS sequence"/>
</dbReference>
<dbReference type="GO" id="GO:0016020">
    <property type="term" value="C:membrane"/>
    <property type="evidence" value="ECO:0007669"/>
    <property type="project" value="TreeGrafter"/>
</dbReference>
<dbReference type="InterPro" id="IPR029058">
    <property type="entry name" value="AB_hydrolase_fold"/>
</dbReference>
<name>A0AAU9I622_9CILI</name>
<proteinExistence type="predicted"/>
<reference evidence="2" key="1">
    <citation type="submission" date="2021-09" db="EMBL/GenBank/DDBJ databases">
        <authorList>
            <consortium name="AG Swart"/>
            <person name="Singh M."/>
            <person name="Singh A."/>
            <person name="Seah K."/>
            <person name="Emmerich C."/>
        </authorList>
    </citation>
    <scope>NUCLEOTIDE SEQUENCE</scope>
    <source>
        <strain evidence="2">ATCC30299</strain>
    </source>
</reference>
<dbReference type="AlphaFoldDB" id="A0AAU9I622"/>
<dbReference type="GO" id="GO:0008474">
    <property type="term" value="F:palmitoyl-(protein) hydrolase activity"/>
    <property type="evidence" value="ECO:0007669"/>
    <property type="project" value="TreeGrafter"/>
</dbReference>
<organism evidence="2 3">
    <name type="scientific">Blepharisma stoltei</name>
    <dbReference type="NCBI Taxonomy" id="1481888"/>
    <lineage>
        <taxon>Eukaryota</taxon>
        <taxon>Sar</taxon>
        <taxon>Alveolata</taxon>
        <taxon>Ciliophora</taxon>
        <taxon>Postciliodesmatophora</taxon>
        <taxon>Heterotrichea</taxon>
        <taxon>Heterotrichida</taxon>
        <taxon>Blepharismidae</taxon>
        <taxon>Blepharisma</taxon>
    </lineage>
</organism>
<evidence type="ECO:0008006" key="4">
    <source>
        <dbReference type="Google" id="ProtNLM"/>
    </source>
</evidence>
<sequence>MLNMIVQNKKRFLILLSAGLIVTTVIIILIYCIFSWIASLISWPISLLLFILLLYYLLHLSIRLSVFPGSTWLWRRSIESHFCKQISMQLLARIQDLHIALEILLDECNEIDKREFLSNSADATNNAKLLLITAIYGFNLQKENQTITRKQEILLNFLVSLQCSLQEIKIILENKEECSMWDWIDTIESEADWLGVVFGDFPVNASARTALGTCIDIECILQSSYEGKNIIEKAKNFLWDDTFGTLDQMRLELEARYHSQQIWVTADDGINIDCLWISCTADLSSAPAMLMCSPNAGIYEFSYYQSDWIDFYINLGISVFLWNYRGYGRTKGNPTPDRLKKDGEIILDYLKKIRKVEKIGIHGESFGGCIAANLARKLNVQFVFLDRCFSSLNEMAFYNFGIVASYIYKYIGRWHVDVTSDFISCECYKILAVDPQDGTIHDLASLKTGIALEIIKKSHEIPNSQAKFDINSYDFILCKTDIDELLVHIDTLMKLAVKYLKSDSNTQFSLNITANSQYQLMVKESDCIEDDVVSYVLEKLFGVLDVLDAGGKPIANIVFDKDRKYSLNLWLIVLEIWGSYLPLNPDINDYAGRTIQKIKNTIEEMESIYAEYEIISNPTVVIICNEIKAVEKLLYKILDYFQTNSSHQMKAISQISSEILTTTSRTNDFSRAGYLIPISCGHSGNYDDAEKLLLEEHLIQVGFIKN</sequence>
<keyword evidence="3" id="KW-1185">Reference proteome</keyword>
<dbReference type="SUPFAM" id="SSF53474">
    <property type="entry name" value="alpha/beta-Hydrolases"/>
    <property type="match status" value="1"/>
</dbReference>
<keyword evidence="1" id="KW-0812">Transmembrane</keyword>
<dbReference type="EMBL" id="CAJZBQ010000003">
    <property type="protein sequence ID" value="CAG9310833.1"/>
    <property type="molecule type" value="Genomic_DNA"/>
</dbReference>
<accession>A0AAU9I622</accession>
<dbReference type="PANTHER" id="PTHR12277:SF81">
    <property type="entry name" value="PROTEIN ABHD13"/>
    <property type="match status" value="1"/>
</dbReference>
<gene>
    <name evidence="2" type="ORF">BSTOLATCC_MIC2547</name>
</gene>
<evidence type="ECO:0000313" key="2">
    <source>
        <dbReference type="EMBL" id="CAG9310833.1"/>
    </source>
</evidence>
<feature type="transmembrane region" description="Helical" evidence="1">
    <location>
        <begin position="12"/>
        <end position="37"/>
    </location>
</feature>
<dbReference type="PANTHER" id="PTHR12277">
    <property type="entry name" value="ALPHA/BETA HYDROLASE DOMAIN-CONTAINING PROTEIN"/>
    <property type="match status" value="1"/>
</dbReference>
<evidence type="ECO:0000313" key="3">
    <source>
        <dbReference type="Proteomes" id="UP001162131"/>
    </source>
</evidence>
<dbReference type="Gene3D" id="3.40.50.1820">
    <property type="entry name" value="alpha/beta hydrolase"/>
    <property type="match status" value="1"/>
</dbReference>
<keyword evidence="1" id="KW-1133">Transmembrane helix</keyword>
<comment type="caution">
    <text evidence="2">The sequence shown here is derived from an EMBL/GenBank/DDBJ whole genome shotgun (WGS) entry which is preliminary data.</text>
</comment>
<protein>
    <recommendedName>
        <fullName evidence="4">Alpha/beta hydrolase</fullName>
    </recommendedName>
</protein>
<keyword evidence="1" id="KW-0472">Membrane</keyword>
<evidence type="ECO:0000256" key="1">
    <source>
        <dbReference type="SAM" id="Phobius"/>
    </source>
</evidence>